<dbReference type="Pfam" id="PF00335">
    <property type="entry name" value="Tetraspanin"/>
    <property type="match status" value="1"/>
</dbReference>
<evidence type="ECO:0000256" key="1">
    <source>
        <dbReference type="ARBA" id="ARBA00004141"/>
    </source>
</evidence>
<dbReference type="InterPro" id="IPR038213">
    <property type="entry name" value="IFI6/IFI27-like_sf"/>
</dbReference>
<reference evidence="5" key="1">
    <citation type="submission" date="2020-04" db="EMBL/GenBank/DDBJ databases">
        <authorList>
            <person name="Alioto T."/>
            <person name="Alioto T."/>
            <person name="Gomez Garrido J."/>
        </authorList>
    </citation>
    <scope>NUCLEOTIDE SEQUENCE</scope>
    <source>
        <strain evidence="5">A484AB</strain>
    </source>
</reference>
<dbReference type="Gene3D" id="6.10.110.10">
    <property type="match status" value="1"/>
</dbReference>
<keyword evidence="4" id="KW-0472">Membrane</keyword>
<accession>A0A6S7G9B3</accession>
<protein>
    <submittedName>
        <fullName evidence="5">CD63 antigen</fullName>
    </submittedName>
</protein>
<dbReference type="EMBL" id="CACRXK020000820">
    <property type="protein sequence ID" value="CAB3985046.1"/>
    <property type="molecule type" value="Genomic_DNA"/>
</dbReference>
<evidence type="ECO:0000256" key="2">
    <source>
        <dbReference type="ARBA" id="ARBA00022692"/>
    </source>
</evidence>
<dbReference type="SUPFAM" id="SSF48652">
    <property type="entry name" value="Tetraspanin"/>
    <property type="match status" value="1"/>
</dbReference>
<comment type="caution">
    <text evidence="5">The sequence shown here is derived from an EMBL/GenBank/DDBJ whole genome shotgun (WGS) entry which is preliminary data.</text>
</comment>
<evidence type="ECO:0000256" key="4">
    <source>
        <dbReference type="ARBA" id="ARBA00023136"/>
    </source>
</evidence>
<sequence>MGNCLGFGPGGVIKESLAARFQSFRYGGETPGGGWFACCQSRGAKGDDELSKVTVCFGVFLGILGILLIAGGVLVDHYSKKLQEPILFYVEDVTQHEFLPTYQLMIAIGVFLFLSAICACCFGARGGDKVAACCLLLAFIMVTVVIVRLSHSISKFDSERVEFDIRKNMMAKINSTADPILDYIQQKLECCGVEGPSDWQHNITFNNETVPDSCCKVETPDCGQNYRQNKIFLGGCLTNMMHKITTYFHWQISFLAFFCLTAIFVICFCCFINACSY</sequence>
<proteinExistence type="predicted"/>
<dbReference type="InterPro" id="IPR008952">
    <property type="entry name" value="Tetraspanin_EC2_sf"/>
</dbReference>
<dbReference type="AlphaFoldDB" id="A0A6S7G9B3"/>
<keyword evidence="2" id="KW-0812">Transmembrane</keyword>
<keyword evidence="6" id="KW-1185">Reference proteome</keyword>
<dbReference type="Gene3D" id="1.10.1450.10">
    <property type="entry name" value="Tetraspanin"/>
    <property type="match status" value="1"/>
</dbReference>
<organism evidence="5 6">
    <name type="scientific">Paramuricea clavata</name>
    <name type="common">Red gorgonian</name>
    <name type="synonym">Violescent sea-whip</name>
    <dbReference type="NCBI Taxonomy" id="317549"/>
    <lineage>
        <taxon>Eukaryota</taxon>
        <taxon>Metazoa</taxon>
        <taxon>Cnidaria</taxon>
        <taxon>Anthozoa</taxon>
        <taxon>Octocorallia</taxon>
        <taxon>Malacalcyonacea</taxon>
        <taxon>Plexauridae</taxon>
        <taxon>Paramuricea</taxon>
    </lineage>
</organism>
<gene>
    <name evidence="5" type="ORF">PACLA_8A077580</name>
</gene>
<evidence type="ECO:0000313" key="6">
    <source>
        <dbReference type="Proteomes" id="UP001152795"/>
    </source>
</evidence>
<dbReference type="InterPro" id="IPR018499">
    <property type="entry name" value="Tetraspanin/Peripherin"/>
</dbReference>
<evidence type="ECO:0000256" key="3">
    <source>
        <dbReference type="ARBA" id="ARBA00022989"/>
    </source>
</evidence>
<comment type="subcellular location">
    <subcellularLocation>
        <location evidence="1">Membrane</location>
        <topology evidence="1">Multi-pass membrane protein</topology>
    </subcellularLocation>
</comment>
<name>A0A6S7G9B3_PARCT</name>
<dbReference type="GO" id="GO:0016020">
    <property type="term" value="C:membrane"/>
    <property type="evidence" value="ECO:0007669"/>
    <property type="project" value="UniProtKB-SubCell"/>
</dbReference>
<keyword evidence="3" id="KW-1133">Transmembrane helix</keyword>
<dbReference type="Proteomes" id="UP001152795">
    <property type="component" value="Unassembled WGS sequence"/>
</dbReference>
<dbReference type="OrthoDB" id="10033535at2759"/>
<evidence type="ECO:0000313" key="5">
    <source>
        <dbReference type="EMBL" id="CAB3985046.1"/>
    </source>
</evidence>